<dbReference type="EMBL" id="JH818009">
    <property type="protein sequence ID" value="EKC20429.1"/>
    <property type="molecule type" value="Genomic_DNA"/>
</dbReference>
<reference evidence="1" key="1">
    <citation type="journal article" date="2012" name="Nature">
        <title>The oyster genome reveals stress adaptation and complexity of shell formation.</title>
        <authorList>
            <person name="Zhang G."/>
            <person name="Fang X."/>
            <person name="Guo X."/>
            <person name="Li L."/>
            <person name="Luo R."/>
            <person name="Xu F."/>
            <person name="Yang P."/>
            <person name="Zhang L."/>
            <person name="Wang X."/>
            <person name="Qi H."/>
            <person name="Xiong Z."/>
            <person name="Que H."/>
            <person name="Xie Y."/>
            <person name="Holland P.W."/>
            <person name="Paps J."/>
            <person name="Zhu Y."/>
            <person name="Wu F."/>
            <person name="Chen Y."/>
            <person name="Wang J."/>
            <person name="Peng C."/>
            <person name="Meng J."/>
            <person name="Yang L."/>
            <person name="Liu J."/>
            <person name="Wen B."/>
            <person name="Zhang N."/>
            <person name="Huang Z."/>
            <person name="Zhu Q."/>
            <person name="Feng Y."/>
            <person name="Mount A."/>
            <person name="Hedgecock D."/>
            <person name="Xu Z."/>
            <person name="Liu Y."/>
            <person name="Domazet-Loso T."/>
            <person name="Du Y."/>
            <person name="Sun X."/>
            <person name="Zhang S."/>
            <person name="Liu B."/>
            <person name="Cheng P."/>
            <person name="Jiang X."/>
            <person name="Li J."/>
            <person name="Fan D."/>
            <person name="Wang W."/>
            <person name="Fu W."/>
            <person name="Wang T."/>
            <person name="Wang B."/>
            <person name="Zhang J."/>
            <person name="Peng Z."/>
            <person name="Li Y."/>
            <person name="Li N."/>
            <person name="Wang J."/>
            <person name="Chen M."/>
            <person name="He Y."/>
            <person name="Tan F."/>
            <person name="Song X."/>
            <person name="Zheng Q."/>
            <person name="Huang R."/>
            <person name="Yang H."/>
            <person name="Du X."/>
            <person name="Chen L."/>
            <person name="Yang M."/>
            <person name="Gaffney P.M."/>
            <person name="Wang S."/>
            <person name="Luo L."/>
            <person name="She Z."/>
            <person name="Ming Y."/>
            <person name="Huang W."/>
            <person name="Zhang S."/>
            <person name="Huang B."/>
            <person name="Zhang Y."/>
            <person name="Qu T."/>
            <person name="Ni P."/>
            <person name="Miao G."/>
            <person name="Wang J."/>
            <person name="Wang Q."/>
            <person name="Steinberg C.E."/>
            <person name="Wang H."/>
            <person name="Li N."/>
            <person name="Qian L."/>
            <person name="Zhang G."/>
            <person name="Li Y."/>
            <person name="Yang H."/>
            <person name="Liu X."/>
            <person name="Wang J."/>
            <person name="Yin Y."/>
            <person name="Wang J."/>
        </authorList>
    </citation>
    <scope>NUCLEOTIDE SEQUENCE [LARGE SCALE GENOMIC DNA]</scope>
    <source>
        <strain evidence="1">05x7-T-G4-1.051#20</strain>
    </source>
</reference>
<dbReference type="AlphaFoldDB" id="K1PNH6"/>
<dbReference type="HOGENOM" id="CLU_2415436_0_0_1"/>
<proteinExistence type="predicted"/>
<evidence type="ECO:0000313" key="1">
    <source>
        <dbReference type="EMBL" id="EKC20429.1"/>
    </source>
</evidence>
<accession>K1PNH6</accession>
<gene>
    <name evidence="1" type="ORF">CGI_10006038</name>
</gene>
<protein>
    <submittedName>
        <fullName evidence="1">Uncharacterized protein</fullName>
    </submittedName>
</protein>
<sequence length="92" mass="10385">MQYSTLQTKDRSKDITPEQLKGCAWNLYSHIKVVSLKRKDESAFLLLVVVAAIVGLVIGLLIGRFGIRSDNDEYRNTGISETFVQDAYPYIC</sequence>
<organism evidence="1">
    <name type="scientific">Magallana gigas</name>
    <name type="common">Pacific oyster</name>
    <name type="synonym">Crassostrea gigas</name>
    <dbReference type="NCBI Taxonomy" id="29159"/>
    <lineage>
        <taxon>Eukaryota</taxon>
        <taxon>Metazoa</taxon>
        <taxon>Spiralia</taxon>
        <taxon>Lophotrochozoa</taxon>
        <taxon>Mollusca</taxon>
        <taxon>Bivalvia</taxon>
        <taxon>Autobranchia</taxon>
        <taxon>Pteriomorphia</taxon>
        <taxon>Ostreida</taxon>
        <taxon>Ostreoidea</taxon>
        <taxon>Ostreidae</taxon>
        <taxon>Magallana</taxon>
    </lineage>
</organism>
<dbReference type="InParanoid" id="K1PNH6"/>
<name>K1PNH6_MAGGI</name>